<dbReference type="OrthoDB" id="7865588at2"/>
<keyword evidence="3" id="KW-1185">Reference proteome</keyword>
<reference evidence="2 3" key="1">
    <citation type="submission" date="2016-10" db="EMBL/GenBank/DDBJ databases">
        <authorList>
            <person name="Varghese N."/>
            <person name="Submissions S."/>
        </authorList>
    </citation>
    <scope>NUCLEOTIDE SEQUENCE [LARGE SCALE GENOMIC DNA]</scope>
    <source>
        <strain evidence="3">YIM D21,KCTC 23444,ACCC 10710</strain>
    </source>
</reference>
<organism evidence="2 3">
    <name type="scientific">Roseivivax sediminis</name>
    <dbReference type="NCBI Taxonomy" id="936889"/>
    <lineage>
        <taxon>Bacteria</taxon>
        <taxon>Pseudomonadati</taxon>
        <taxon>Pseudomonadota</taxon>
        <taxon>Alphaproteobacteria</taxon>
        <taxon>Rhodobacterales</taxon>
        <taxon>Roseobacteraceae</taxon>
        <taxon>Roseivivax</taxon>
    </lineage>
</organism>
<name>A0A1I1XBU9_9RHOB</name>
<dbReference type="RefSeq" id="WP_149755778.1">
    <property type="nucleotide sequence ID" value="NZ_FOMS01000005.1"/>
</dbReference>
<dbReference type="EMBL" id="FOMS01000005">
    <property type="protein sequence ID" value="SFE02850.1"/>
    <property type="molecule type" value="Genomic_DNA"/>
</dbReference>
<dbReference type="Proteomes" id="UP000325289">
    <property type="component" value="Unassembled WGS sequence"/>
</dbReference>
<evidence type="ECO:0000313" key="3">
    <source>
        <dbReference type="Proteomes" id="UP000325289"/>
    </source>
</evidence>
<sequence length="108" mass="11780">MNDLTQAPLRGAVTRADRGPTTPPDSLPGLRLAKAWMDIGVEAWSFAARRMNACADTMHALLRAGNPIDAQVVLLRHGHVAVEDYRREAGCMIRRVHDIPGAAVLIDE</sequence>
<dbReference type="AlphaFoldDB" id="A0A1I1XBU9"/>
<evidence type="ECO:0000256" key="1">
    <source>
        <dbReference type="SAM" id="MobiDB-lite"/>
    </source>
</evidence>
<evidence type="ECO:0000313" key="2">
    <source>
        <dbReference type="EMBL" id="SFE02850.1"/>
    </source>
</evidence>
<accession>A0A1I1XBU9</accession>
<feature type="region of interest" description="Disordered" evidence="1">
    <location>
        <begin position="1"/>
        <end position="27"/>
    </location>
</feature>
<proteinExistence type="predicted"/>
<protein>
    <submittedName>
        <fullName evidence="2">Uncharacterized protein</fullName>
    </submittedName>
</protein>
<gene>
    <name evidence="2" type="ORF">SAMN04515678_105253</name>
</gene>